<keyword evidence="4 10" id="KW-0489">Methyltransferase</keyword>
<sequence>MMKTPGKIWLIGAGPGDVELLTLKAVRALGEAQVWLVDDLVNPEIAQFALPGTRIIGVGKRGGCRSTPQGFINRLMARYARQGQVVARIKGGDAMLFGRGGEEVAYLQERGLSVEVVNGLTSGLVGATRAGIPLTHRDYTRGVTFVTAHAQDHSEPDWAALAATGTTLVIYMGMSRLSSIQAGLRAAGLPAEMPAAVIERAASPDERVLVTSLGLLAREAQLGGYASPAVIVVGEVVALATVREAELRRCWARCA</sequence>
<dbReference type="Pfam" id="PF00590">
    <property type="entry name" value="TP_methylase"/>
    <property type="match status" value="1"/>
</dbReference>
<dbReference type="NCBIfam" id="TIGR01469">
    <property type="entry name" value="cobA_cysG_Cterm"/>
    <property type="match status" value="1"/>
</dbReference>
<dbReference type="EMBL" id="QJKI01000019">
    <property type="protein sequence ID" value="PXX77040.1"/>
    <property type="molecule type" value="Genomic_DNA"/>
</dbReference>
<dbReference type="GO" id="GO:0004851">
    <property type="term" value="F:uroporphyrin-III C-methyltransferase activity"/>
    <property type="evidence" value="ECO:0007669"/>
    <property type="project" value="UniProtKB-EC"/>
</dbReference>
<proteinExistence type="inferred from homology"/>
<feature type="domain" description="Tetrapyrrole methylase" evidence="11">
    <location>
        <begin position="7"/>
        <end position="214"/>
    </location>
</feature>
<keyword evidence="13" id="KW-1185">Reference proteome</keyword>
<dbReference type="InterPro" id="IPR035996">
    <property type="entry name" value="4pyrrol_Methylase_sf"/>
</dbReference>
<dbReference type="InterPro" id="IPR014777">
    <property type="entry name" value="4pyrrole_Mease_sub1"/>
</dbReference>
<evidence type="ECO:0000313" key="12">
    <source>
        <dbReference type="EMBL" id="PXX77040.1"/>
    </source>
</evidence>
<gene>
    <name evidence="12" type="ORF">DFR34_11941</name>
</gene>
<dbReference type="InterPro" id="IPR000878">
    <property type="entry name" value="4pyrrol_Mease"/>
</dbReference>
<dbReference type="SUPFAM" id="SSF53790">
    <property type="entry name" value="Tetrapyrrole methylase"/>
    <property type="match status" value="1"/>
</dbReference>
<evidence type="ECO:0000256" key="7">
    <source>
        <dbReference type="ARBA" id="ARBA00023244"/>
    </source>
</evidence>
<evidence type="ECO:0000256" key="3">
    <source>
        <dbReference type="ARBA" id="ARBA00022573"/>
    </source>
</evidence>
<evidence type="ECO:0000256" key="8">
    <source>
        <dbReference type="ARBA" id="ARBA00025705"/>
    </source>
</evidence>
<comment type="pathway">
    <text evidence="9">Cofactor biosynthesis; adenosylcobalamin biosynthesis; precorrin-2 from uroporphyrinogen III: step 1/1.</text>
</comment>
<dbReference type="AlphaFoldDB" id="A0A318KHT3"/>
<dbReference type="EC" id="2.1.1.107" evidence="2"/>
<dbReference type="FunFam" id="3.30.950.10:FF:000001">
    <property type="entry name" value="Siroheme synthase"/>
    <property type="match status" value="1"/>
</dbReference>
<organism evidence="12 13">
    <name type="scientific">Rivihabitans pingtungensis</name>
    <dbReference type="NCBI Taxonomy" id="1054498"/>
    <lineage>
        <taxon>Bacteria</taxon>
        <taxon>Pseudomonadati</taxon>
        <taxon>Pseudomonadota</taxon>
        <taxon>Betaproteobacteria</taxon>
        <taxon>Neisseriales</taxon>
        <taxon>Aquaspirillaceae</taxon>
        <taxon>Rivihabitans</taxon>
    </lineage>
</organism>
<dbReference type="CDD" id="cd11642">
    <property type="entry name" value="SUMT"/>
    <property type="match status" value="1"/>
</dbReference>
<dbReference type="FunFam" id="3.40.1010.10:FF:000001">
    <property type="entry name" value="Siroheme synthase"/>
    <property type="match status" value="1"/>
</dbReference>
<comment type="caution">
    <text evidence="12">The sequence shown here is derived from an EMBL/GenBank/DDBJ whole genome shotgun (WGS) entry which is preliminary data.</text>
</comment>
<comment type="pathway">
    <text evidence="8">Porphyrin-containing compound metabolism; siroheme biosynthesis; precorrin-2 from uroporphyrinogen III: step 1/1.</text>
</comment>
<dbReference type="Gene3D" id="3.40.1010.10">
    <property type="entry name" value="Cobalt-precorrin-4 Transmethylase, Domain 1"/>
    <property type="match status" value="1"/>
</dbReference>
<dbReference type="PROSITE" id="PS00840">
    <property type="entry name" value="SUMT_2"/>
    <property type="match status" value="1"/>
</dbReference>
<evidence type="ECO:0000256" key="4">
    <source>
        <dbReference type="ARBA" id="ARBA00022603"/>
    </source>
</evidence>
<dbReference type="PROSITE" id="PS00839">
    <property type="entry name" value="SUMT_1"/>
    <property type="match status" value="1"/>
</dbReference>
<dbReference type="UniPathway" id="UPA00262">
    <property type="reaction ID" value="UER00211"/>
</dbReference>
<dbReference type="GO" id="GO:0009236">
    <property type="term" value="P:cobalamin biosynthetic process"/>
    <property type="evidence" value="ECO:0007669"/>
    <property type="project" value="UniProtKB-KW"/>
</dbReference>
<evidence type="ECO:0000256" key="6">
    <source>
        <dbReference type="ARBA" id="ARBA00022691"/>
    </source>
</evidence>
<dbReference type="Proteomes" id="UP000247555">
    <property type="component" value="Unassembled WGS sequence"/>
</dbReference>
<dbReference type="RefSeq" id="WP_245906886.1">
    <property type="nucleotide sequence ID" value="NZ_CALCOA010000264.1"/>
</dbReference>
<evidence type="ECO:0000256" key="2">
    <source>
        <dbReference type="ARBA" id="ARBA00012162"/>
    </source>
</evidence>
<dbReference type="InterPro" id="IPR003043">
    <property type="entry name" value="Uropor_MeTrfase_CS"/>
</dbReference>
<dbReference type="InterPro" id="IPR006366">
    <property type="entry name" value="CobA/CysG_C"/>
</dbReference>
<dbReference type="PANTHER" id="PTHR45790">
    <property type="entry name" value="SIROHEME SYNTHASE-RELATED"/>
    <property type="match status" value="1"/>
</dbReference>
<dbReference type="InterPro" id="IPR014776">
    <property type="entry name" value="4pyrrole_Mease_sub2"/>
</dbReference>
<evidence type="ECO:0000256" key="5">
    <source>
        <dbReference type="ARBA" id="ARBA00022679"/>
    </source>
</evidence>
<evidence type="ECO:0000256" key="10">
    <source>
        <dbReference type="RuleBase" id="RU003960"/>
    </source>
</evidence>
<accession>A0A318KHT3</accession>
<evidence type="ECO:0000259" key="11">
    <source>
        <dbReference type="Pfam" id="PF00590"/>
    </source>
</evidence>
<evidence type="ECO:0000256" key="9">
    <source>
        <dbReference type="ARBA" id="ARBA00060548"/>
    </source>
</evidence>
<name>A0A318KHT3_9NEIS</name>
<reference evidence="12 13" key="1">
    <citation type="submission" date="2018-05" db="EMBL/GenBank/DDBJ databases">
        <title>Genomic Encyclopedia of Type Strains, Phase IV (KMG-IV): sequencing the most valuable type-strain genomes for metagenomic binning, comparative biology and taxonomic classification.</title>
        <authorList>
            <person name="Goeker M."/>
        </authorList>
    </citation>
    <scope>NUCLEOTIDE SEQUENCE [LARGE SCALE GENOMIC DNA]</scope>
    <source>
        <strain evidence="12 13">DSM 29661</strain>
    </source>
</reference>
<protein>
    <recommendedName>
        <fullName evidence="2">uroporphyrinogen-III C-methyltransferase</fullName>
        <ecNumber evidence="2">2.1.1.107</ecNumber>
    </recommendedName>
</protein>
<dbReference type="GO" id="GO:0019354">
    <property type="term" value="P:siroheme biosynthetic process"/>
    <property type="evidence" value="ECO:0007669"/>
    <property type="project" value="UniProtKB-UniPathway"/>
</dbReference>
<keyword evidence="5 10" id="KW-0808">Transferase</keyword>
<keyword evidence="7" id="KW-0627">Porphyrin biosynthesis</keyword>
<dbReference type="NCBIfam" id="NF004790">
    <property type="entry name" value="PRK06136.1"/>
    <property type="match status" value="1"/>
</dbReference>
<dbReference type="PANTHER" id="PTHR45790:SF3">
    <property type="entry name" value="S-ADENOSYL-L-METHIONINE-DEPENDENT UROPORPHYRINOGEN III METHYLTRANSFERASE, CHLOROPLASTIC"/>
    <property type="match status" value="1"/>
</dbReference>
<dbReference type="InterPro" id="IPR050161">
    <property type="entry name" value="Siro_Cobalamin_biosynth"/>
</dbReference>
<comment type="similarity">
    <text evidence="1 10">Belongs to the precorrin methyltransferase family.</text>
</comment>
<keyword evidence="3" id="KW-0169">Cobalamin biosynthesis</keyword>
<evidence type="ECO:0000256" key="1">
    <source>
        <dbReference type="ARBA" id="ARBA00005879"/>
    </source>
</evidence>
<evidence type="ECO:0000313" key="13">
    <source>
        <dbReference type="Proteomes" id="UP000247555"/>
    </source>
</evidence>
<dbReference type="GO" id="GO:0032259">
    <property type="term" value="P:methylation"/>
    <property type="evidence" value="ECO:0007669"/>
    <property type="project" value="UniProtKB-KW"/>
</dbReference>
<dbReference type="Gene3D" id="3.30.950.10">
    <property type="entry name" value="Methyltransferase, Cobalt-precorrin-4 Transmethylase, Domain 2"/>
    <property type="match status" value="1"/>
</dbReference>
<keyword evidence="6" id="KW-0949">S-adenosyl-L-methionine</keyword>